<dbReference type="InterPro" id="IPR024747">
    <property type="entry name" value="Pyridox_Oxase-rel"/>
</dbReference>
<name>A0ABV5UXE8_9MICC</name>
<dbReference type="SUPFAM" id="SSF50475">
    <property type="entry name" value="FMN-binding split barrel"/>
    <property type="match status" value="1"/>
</dbReference>
<dbReference type="EMBL" id="JBHMBH010000066">
    <property type="protein sequence ID" value="MFB9716841.1"/>
    <property type="molecule type" value="Genomic_DNA"/>
</dbReference>
<dbReference type="Proteomes" id="UP001589536">
    <property type="component" value="Unassembled WGS sequence"/>
</dbReference>
<dbReference type="InterPro" id="IPR012349">
    <property type="entry name" value="Split_barrel_FMN-bd"/>
</dbReference>
<organism evidence="1 2">
    <name type="scientific">Arthrobacter methylotrophus</name>
    <dbReference type="NCBI Taxonomy" id="121291"/>
    <lineage>
        <taxon>Bacteria</taxon>
        <taxon>Bacillati</taxon>
        <taxon>Actinomycetota</taxon>
        <taxon>Actinomycetes</taxon>
        <taxon>Micrococcales</taxon>
        <taxon>Micrococcaceae</taxon>
        <taxon>Arthrobacter</taxon>
    </lineage>
</organism>
<accession>A0ABV5UXE8</accession>
<dbReference type="Gene3D" id="2.30.110.10">
    <property type="entry name" value="Electron Transport, Fmn-binding Protein, Chain A"/>
    <property type="match status" value="1"/>
</dbReference>
<protein>
    <submittedName>
        <fullName evidence="1">Pyridoxamine 5'-phosphate oxidase family protein</fullName>
    </submittedName>
</protein>
<evidence type="ECO:0000313" key="2">
    <source>
        <dbReference type="Proteomes" id="UP001589536"/>
    </source>
</evidence>
<dbReference type="Pfam" id="PF12900">
    <property type="entry name" value="Pyridox_ox_2"/>
    <property type="match status" value="1"/>
</dbReference>
<evidence type="ECO:0000313" key="1">
    <source>
        <dbReference type="EMBL" id="MFB9716841.1"/>
    </source>
</evidence>
<comment type="caution">
    <text evidence="1">The sequence shown here is derived from an EMBL/GenBank/DDBJ whole genome shotgun (WGS) entry which is preliminary data.</text>
</comment>
<gene>
    <name evidence="1" type="ORF">ACFFPI_22360</name>
</gene>
<proteinExistence type="predicted"/>
<reference evidence="1 2" key="1">
    <citation type="submission" date="2024-09" db="EMBL/GenBank/DDBJ databases">
        <authorList>
            <person name="Sun Q."/>
            <person name="Mori K."/>
        </authorList>
    </citation>
    <scope>NUCLEOTIDE SEQUENCE [LARGE SCALE GENOMIC DNA]</scope>
    <source>
        <strain evidence="1 2">JCM 13519</strain>
    </source>
</reference>
<dbReference type="RefSeq" id="WP_345041142.1">
    <property type="nucleotide sequence ID" value="NZ_BAABED010000001.1"/>
</dbReference>
<sequence>MTSKDNIPTADILEPQECWRLLAETSVGRLALTVDGHPDIFPVNYKVDGESLVFRTGTGTKQEAIDADSTVALEADSVSAEFGVAWSVVVRGKAQKETSPGPALDSISRSLFPWQGIGKDYLIRIVPESVTGRRFTLTQPMRWTSPLDEATRAGME</sequence>
<keyword evidence="2" id="KW-1185">Reference proteome</keyword>